<feature type="transmembrane region" description="Helical" evidence="1">
    <location>
        <begin position="44"/>
        <end position="67"/>
    </location>
</feature>
<dbReference type="AlphaFoldDB" id="A0A1F8ED68"/>
<reference evidence="2 3" key="1">
    <citation type="journal article" date="2016" name="Nat. Commun.">
        <title>Thousands of microbial genomes shed light on interconnected biogeochemical processes in an aquifer system.</title>
        <authorList>
            <person name="Anantharaman K."/>
            <person name="Brown C.T."/>
            <person name="Hug L.A."/>
            <person name="Sharon I."/>
            <person name="Castelle C.J."/>
            <person name="Probst A.J."/>
            <person name="Thomas B.C."/>
            <person name="Singh A."/>
            <person name="Wilkins M.J."/>
            <person name="Karaoz U."/>
            <person name="Brodie E.L."/>
            <person name="Williams K.H."/>
            <person name="Hubbard S.S."/>
            <person name="Banfield J.F."/>
        </authorList>
    </citation>
    <scope>NUCLEOTIDE SEQUENCE [LARGE SCALE GENOMIC DNA]</scope>
</reference>
<accession>A0A1F8ED68</accession>
<dbReference type="Proteomes" id="UP000178520">
    <property type="component" value="Unassembled WGS sequence"/>
</dbReference>
<evidence type="ECO:0000313" key="3">
    <source>
        <dbReference type="Proteomes" id="UP000178520"/>
    </source>
</evidence>
<keyword evidence="1" id="KW-1133">Transmembrane helix</keyword>
<keyword evidence="1" id="KW-0472">Membrane</keyword>
<dbReference type="STRING" id="1802660.A2735_02955"/>
<dbReference type="NCBIfam" id="TIGR02532">
    <property type="entry name" value="IV_pilin_GFxxxE"/>
    <property type="match status" value="1"/>
</dbReference>
<dbReference type="EMBL" id="MGJA01000007">
    <property type="protein sequence ID" value="OGM97895.1"/>
    <property type="molecule type" value="Genomic_DNA"/>
</dbReference>
<gene>
    <name evidence="2" type="ORF">A2735_02955</name>
</gene>
<keyword evidence="1" id="KW-0812">Transmembrane</keyword>
<comment type="caution">
    <text evidence="2">The sequence shown here is derived from an EMBL/GenBank/DDBJ whole genome shotgun (WGS) entry which is preliminary data.</text>
</comment>
<sequence length="208" mass="22862">MINNFQNKSAKNQSGFIPHIKNRFGIKPRSGYGSLCAGFTIIEVLVSAFVFSIIAIVVGGLFVQILASERRAFASQKIQENGLFIMELMSREIRVSQIMDSDQNPSGDSPNCTLTELTIRHPVNGVIKYNLLNDVLQRISVDESATTDLSSSTVSFSRLNFCLLGSDPDDNQQARVAILTSIQNKTGKEIVTANLETAVSSRDVQIEF</sequence>
<organism evidence="2 3">
    <name type="scientific">Candidatus Yanofskybacteria bacterium RIFCSPHIGHO2_01_FULL_41_21</name>
    <dbReference type="NCBI Taxonomy" id="1802660"/>
    <lineage>
        <taxon>Bacteria</taxon>
        <taxon>Candidatus Yanofskyibacteriota</taxon>
    </lineage>
</organism>
<dbReference type="InterPro" id="IPR012902">
    <property type="entry name" value="N_methyl_site"/>
</dbReference>
<evidence type="ECO:0000313" key="2">
    <source>
        <dbReference type="EMBL" id="OGM97895.1"/>
    </source>
</evidence>
<evidence type="ECO:0008006" key="4">
    <source>
        <dbReference type="Google" id="ProtNLM"/>
    </source>
</evidence>
<protein>
    <recommendedName>
        <fullName evidence="4">Type II secretion system protein J</fullName>
    </recommendedName>
</protein>
<proteinExistence type="predicted"/>
<name>A0A1F8ED68_9BACT</name>
<evidence type="ECO:0000256" key="1">
    <source>
        <dbReference type="SAM" id="Phobius"/>
    </source>
</evidence>